<evidence type="ECO:0008006" key="3">
    <source>
        <dbReference type="Google" id="ProtNLM"/>
    </source>
</evidence>
<gene>
    <name evidence="1" type="ORF">SAMN04488526_1012</name>
</gene>
<dbReference type="EMBL" id="FNZQ01000001">
    <property type="protein sequence ID" value="SEK60646.1"/>
    <property type="molecule type" value="Genomic_DNA"/>
</dbReference>
<accession>A0A1H7IDS4</accession>
<dbReference type="STRING" id="188906.SAMN04488526_1012"/>
<evidence type="ECO:0000313" key="2">
    <source>
        <dbReference type="Proteomes" id="UP000199283"/>
    </source>
</evidence>
<protein>
    <recommendedName>
        <fullName evidence="3">DUF2125 domain-containing protein</fullName>
    </recommendedName>
</protein>
<name>A0A1H7IDS4_9RHOB</name>
<keyword evidence="2" id="KW-1185">Reference proteome</keyword>
<dbReference type="Pfam" id="PF09898">
    <property type="entry name" value="DUF2125"/>
    <property type="match status" value="1"/>
</dbReference>
<evidence type="ECO:0000313" key="1">
    <source>
        <dbReference type="EMBL" id="SEK60646.1"/>
    </source>
</evidence>
<organism evidence="1 2">
    <name type="scientific">Jannaschia helgolandensis</name>
    <dbReference type="NCBI Taxonomy" id="188906"/>
    <lineage>
        <taxon>Bacteria</taxon>
        <taxon>Pseudomonadati</taxon>
        <taxon>Pseudomonadota</taxon>
        <taxon>Alphaproteobacteria</taxon>
        <taxon>Rhodobacterales</taxon>
        <taxon>Roseobacteraceae</taxon>
        <taxon>Jannaschia</taxon>
    </lineage>
</organism>
<dbReference type="AlphaFoldDB" id="A0A1H7IDS4"/>
<sequence>MVKWLTILVLVAATLWGGWWFVGASAADRGARTAIDSARAQGWGIEYGDLTVAGFPNRFDVTLDAPRVMSPDGVMRWSAPFVQVLALSYRLNHVIAVAPREMTIEVPGETIDITSTDLRASAVVTPSRQPDLRRATVTASDLTIRATDLGATFATAVLAARQNGSDAIYDVAIALTGVSASDGLRAKLDPTGTLPEVIDTLDIDTMMVLSDPIGITRDPVLSELTIRRATLNWGDARVILSGDLTVAADGTPDGDLSLRARGWDDLLAFVVAQEWLTAAQASLIGSGLSGLEDAEGFAEIPVSLSGGQIIVMGLPVGPAPRL</sequence>
<dbReference type="Proteomes" id="UP000199283">
    <property type="component" value="Unassembled WGS sequence"/>
</dbReference>
<proteinExistence type="predicted"/>
<dbReference type="InterPro" id="IPR018666">
    <property type="entry name" value="DUF2125"/>
</dbReference>
<reference evidence="1 2" key="1">
    <citation type="submission" date="2016-10" db="EMBL/GenBank/DDBJ databases">
        <authorList>
            <person name="de Groot N.N."/>
        </authorList>
    </citation>
    <scope>NUCLEOTIDE SEQUENCE [LARGE SCALE GENOMIC DNA]</scope>
    <source>
        <strain evidence="1 2">DSM 14858</strain>
    </source>
</reference>